<keyword evidence="3" id="KW-1185">Reference proteome</keyword>
<dbReference type="Pfam" id="PF00856">
    <property type="entry name" value="SET"/>
    <property type="match status" value="1"/>
</dbReference>
<reference evidence="2" key="1">
    <citation type="journal article" date="2020" name="Stud. Mycol.">
        <title>101 Dothideomycetes genomes: a test case for predicting lifestyles and emergence of pathogens.</title>
        <authorList>
            <person name="Haridas S."/>
            <person name="Albert R."/>
            <person name="Binder M."/>
            <person name="Bloem J."/>
            <person name="Labutti K."/>
            <person name="Salamov A."/>
            <person name="Andreopoulos B."/>
            <person name="Baker S."/>
            <person name="Barry K."/>
            <person name="Bills G."/>
            <person name="Bluhm B."/>
            <person name="Cannon C."/>
            <person name="Castanera R."/>
            <person name="Culley D."/>
            <person name="Daum C."/>
            <person name="Ezra D."/>
            <person name="Gonzalez J."/>
            <person name="Henrissat B."/>
            <person name="Kuo A."/>
            <person name="Liang C."/>
            <person name="Lipzen A."/>
            <person name="Lutzoni F."/>
            <person name="Magnuson J."/>
            <person name="Mondo S."/>
            <person name="Nolan M."/>
            <person name="Ohm R."/>
            <person name="Pangilinan J."/>
            <person name="Park H.-J."/>
            <person name="Ramirez L."/>
            <person name="Alfaro M."/>
            <person name="Sun H."/>
            <person name="Tritt A."/>
            <person name="Yoshinaga Y."/>
            <person name="Zwiers L.-H."/>
            <person name="Turgeon B."/>
            <person name="Goodwin S."/>
            <person name="Spatafora J."/>
            <person name="Crous P."/>
            <person name="Grigoriev I."/>
        </authorList>
    </citation>
    <scope>NUCLEOTIDE SEQUENCE</scope>
    <source>
        <strain evidence="2">CBS 207.26</strain>
    </source>
</reference>
<evidence type="ECO:0000313" key="2">
    <source>
        <dbReference type="EMBL" id="KAF2192016.1"/>
    </source>
</evidence>
<organism evidence="2 3">
    <name type="scientific">Zopfia rhizophila CBS 207.26</name>
    <dbReference type="NCBI Taxonomy" id="1314779"/>
    <lineage>
        <taxon>Eukaryota</taxon>
        <taxon>Fungi</taxon>
        <taxon>Dikarya</taxon>
        <taxon>Ascomycota</taxon>
        <taxon>Pezizomycotina</taxon>
        <taxon>Dothideomycetes</taxon>
        <taxon>Dothideomycetes incertae sedis</taxon>
        <taxon>Zopfiaceae</taxon>
        <taxon>Zopfia</taxon>
    </lineage>
</organism>
<dbReference type="OrthoDB" id="308383at2759"/>
<protein>
    <recommendedName>
        <fullName evidence="1">SET domain-containing protein</fullName>
    </recommendedName>
</protein>
<dbReference type="EMBL" id="ML994616">
    <property type="protein sequence ID" value="KAF2192016.1"/>
    <property type="molecule type" value="Genomic_DNA"/>
</dbReference>
<sequence>MQYQARLQCSSTEWKSQQKQWNEIFEIRRVDSIQLDVLPSQLIAADRPLGEWIGSLRPDSDNYEGTRALYAPSARPYITEPGNVDEVTCYIDSYEIGSFTRFVRDSCNPNTAFGGCRHGKLRMNCLVSLRQIGEGEEFT</sequence>
<dbReference type="SUPFAM" id="SSF82199">
    <property type="entry name" value="SET domain"/>
    <property type="match status" value="1"/>
</dbReference>
<dbReference type="InterPro" id="IPR001214">
    <property type="entry name" value="SET_dom"/>
</dbReference>
<dbReference type="Proteomes" id="UP000800200">
    <property type="component" value="Unassembled WGS sequence"/>
</dbReference>
<dbReference type="AlphaFoldDB" id="A0A6A6EQ27"/>
<proteinExistence type="predicted"/>
<feature type="domain" description="SET" evidence="1">
    <location>
        <begin position="43"/>
        <end position="139"/>
    </location>
</feature>
<accession>A0A6A6EQ27</accession>
<dbReference type="Gene3D" id="2.170.270.10">
    <property type="entry name" value="SET domain"/>
    <property type="match status" value="1"/>
</dbReference>
<evidence type="ECO:0000259" key="1">
    <source>
        <dbReference type="Pfam" id="PF00856"/>
    </source>
</evidence>
<name>A0A6A6EQ27_9PEZI</name>
<gene>
    <name evidence="2" type="ORF">K469DRAFT_805347</name>
</gene>
<dbReference type="InterPro" id="IPR046341">
    <property type="entry name" value="SET_dom_sf"/>
</dbReference>
<evidence type="ECO:0000313" key="3">
    <source>
        <dbReference type="Proteomes" id="UP000800200"/>
    </source>
</evidence>